<organism evidence="2 3">
    <name type="scientific">Eschrichtius robustus</name>
    <name type="common">California gray whale</name>
    <name type="synonym">Eschrichtius gibbosus</name>
    <dbReference type="NCBI Taxonomy" id="9764"/>
    <lineage>
        <taxon>Eukaryota</taxon>
        <taxon>Metazoa</taxon>
        <taxon>Chordata</taxon>
        <taxon>Craniata</taxon>
        <taxon>Vertebrata</taxon>
        <taxon>Euteleostomi</taxon>
        <taxon>Mammalia</taxon>
        <taxon>Eutheria</taxon>
        <taxon>Laurasiatheria</taxon>
        <taxon>Artiodactyla</taxon>
        <taxon>Whippomorpha</taxon>
        <taxon>Cetacea</taxon>
        <taxon>Mysticeti</taxon>
        <taxon>Eschrichtiidae</taxon>
        <taxon>Eschrichtius</taxon>
    </lineage>
</organism>
<dbReference type="GO" id="GO:0008017">
    <property type="term" value="F:microtubule binding"/>
    <property type="evidence" value="ECO:0007669"/>
    <property type="project" value="TreeGrafter"/>
</dbReference>
<evidence type="ECO:0000313" key="2">
    <source>
        <dbReference type="EMBL" id="KAJ8786034.1"/>
    </source>
</evidence>
<dbReference type="Proteomes" id="UP001159641">
    <property type="component" value="Unassembled WGS sequence"/>
</dbReference>
<dbReference type="GO" id="GO:0005930">
    <property type="term" value="C:axoneme"/>
    <property type="evidence" value="ECO:0007669"/>
    <property type="project" value="TreeGrafter"/>
</dbReference>
<dbReference type="PANTHER" id="PTHR20929">
    <property type="entry name" value="LUNG ADENOMA SUSCEPTIBILITY 1-RELATED"/>
    <property type="match status" value="1"/>
</dbReference>
<evidence type="ECO:0000313" key="3">
    <source>
        <dbReference type="Proteomes" id="UP001159641"/>
    </source>
</evidence>
<comment type="caution">
    <text evidence="2">The sequence shown here is derived from an EMBL/GenBank/DDBJ whole genome shotgun (WGS) entry which is preliminary data.</text>
</comment>
<dbReference type="InterPro" id="IPR023247">
    <property type="entry name" value="IC97/Dnai7-like"/>
</dbReference>
<proteinExistence type="predicted"/>
<keyword evidence="3" id="KW-1185">Reference proteome</keyword>
<dbReference type="PANTHER" id="PTHR20929:SF11">
    <property type="entry name" value="DYNEIN AXONEMAL INTERMEDIATE CHAIN 7"/>
    <property type="match status" value="1"/>
</dbReference>
<feature type="region of interest" description="Disordered" evidence="1">
    <location>
        <begin position="24"/>
        <end position="43"/>
    </location>
</feature>
<name>A0AB34H5Q0_ESCRO</name>
<gene>
    <name evidence="2" type="ORF">J1605_006614</name>
</gene>
<protein>
    <submittedName>
        <fullName evidence="2">Uncharacterized protein</fullName>
    </submittedName>
</protein>
<accession>A0AB34H5Q0</accession>
<dbReference type="EMBL" id="JAIQCJ010002000">
    <property type="protein sequence ID" value="KAJ8786034.1"/>
    <property type="molecule type" value="Genomic_DNA"/>
</dbReference>
<evidence type="ECO:0000256" key="1">
    <source>
        <dbReference type="SAM" id="MobiDB-lite"/>
    </source>
</evidence>
<sequence>MCRGSEVYDVVAEEEEVWLERGLRSGKGGSRKSGSELHSKGKHWKTDGISNVSYKSEDRLITFSLETLGPVTLIQDAHVNMPYQSWELRPLDVNKVLLTVTTVLTEIQIQIKENLCMLASIKLNDKKHSSILEEKWMTPVSFIIALKEAGLNIFPTGHSHFYVVINYKVREHLPKEEPIQKPNWTLLMFSGDRAQSLKINESSDAFSEALKEETEFHSTLYHMVKDFASKEAMKKVRCSSCQFVDSVCHMLLSTRLLSYS</sequence>
<dbReference type="AlphaFoldDB" id="A0AB34H5Q0"/>
<dbReference type="GO" id="GO:0048487">
    <property type="term" value="F:beta-tubulin binding"/>
    <property type="evidence" value="ECO:0007669"/>
    <property type="project" value="TreeGrafter"/>
</dbReference>
<dbReference type="PRINTS" id="PR02043">
    <property type="entry name" value="CANCERSCCP1"/>
</dbReference>
<reference evidence="2 3" key="1">
    <citation type="submission" date="2022-11" db="EMBL/GenBank/DDBJ databases">
        <title>Whole genome sequence of Eschrichtius robustus ER-17-0199.</title>
        <authorList>
            <person name="Bruniche-Olsen A."/>
            <person name="Black A.N."/>
            <person name="Fields C.J."/>
            <person name="Walden K."/>
            <person name="Dewoody J.A."/>
        </authorList>
    </citation>
    <scope>NUCLEOTIDE SEQUENCE [LARGE SCALE GENOMIC DNA]</scope>
    <source>
        <strain evidence="2">ER-17-0199</strain>
        <tissue evidence="2">Blubber</tissue>
    </source>
</reference>